<dbReference type="EMBL" id="CP090896">
    <property type="protein sequence ID" value="ULT84146.1"/>
    <property type="molecule type" value="Genomic_DNA"/>
</dbReference>
<evidence type="ECO:0000256" key="1">
    <source>
        <dbReference type="SAM" id="Phobius"/>
    </source>
</evidence>
<dbReference type="Proteomes" id="UP000827892">
    <property type="component" value="Chromosome X"/>
</dbReference>
<dbReference type="PANTHER" id="PTHR31712">
    <property type="entry name" value="DIETARY RESTRICTION OVER EXPRESSED"/>
    <property type="match status" value="1"/>
</dbReference>
<reference evidence="2 3" key="1">
    <citation type="submission" date="2022-05" db="EMBL/GenBank/DDBJ databases">
        <title>Chromosome-level reference genomes for two strains of Caenorhabditis briggsae: an improved platform for comparative genomics.</title>
        <authorList>
            <person name="Stevens L."/>
            <person name="Andersen E.C."/>
        </authorList>
    </citation>
    <scope>NUCLEOTIDE SEQUENCE [LARGE SCALE GENOMIC DNA]</scope>
    <source>
        <strain evidence="2">QX1410_ONT</strain>
        <tissue evidence="2">Whole-organism</tissue>
    </source>
</reference>
<gene>
    <name evidence="2" type="ORF">L3Y34_013054</name>
</gene>
<organism evidence="2 3">
    <name type="scientific">Caenorhabditis briggsae</name>
    <dbReference type="NCBI Taxonomy" id="6238"/>
    <lineage>
        <taxon>Eukaryota</taxon>
        <taxon>Metazoa</taxon>
        <taxon>Ecdysozoa</taxon>
        <taxon>Nematoda</taxon>
        <taxon>Chromadorea</taxon>
        <taxon>Rhabditida</taxon>
        <taxon>Rhabditina</taxon>
        <taxon>Rhabditomorpha</taxon>
        <taxon>Rhabditoidea</taxon>
        <taxon>Rhabditidae</taxon>
        <taxon>Peloderinae</taxon>
        <taxon>Caenorhabditis</taxon>
    </lineage>
</organism>
<evidence type="ECO:0000313" key="3">
    <source>
        <dbReference type="Proteomes" id="UP000827892"/>
    </source>
</evidence>
<evidence type="ECO:0000313" key="2">
    <source>
        <dbReference type="EMBL" id="ULT84146.1"/>
    </source>
</evidence>
<accession>A0AAE8ZU81</accession>
<dbReference type="Pfam" id="PF17305">
    <property type="entry name" value="DUF5354"/>
    <property type="match status" value="1"/>
</dbReference>
<name>A0AAE8ZU81_CAEBR</name>
<keyword evidence="1" id="KW-0472">Membrane</keyword>
<dbReference type="InterPro" id="IPR035291">
    <property type="entry name" value="DUF5354"/>
</dbReference>
<dbReference type="PANTHER" id="PTHR31712:SF0">
    <property type="entry name" value="DIETARY RESTRICTION OVER EXPRESSED-RELATED"/>
    <property type="match status" value="1"/>
</dbReference>
<dbReference type="AlphaFoldDB" id="A0AAE8ZU81"/>
<keyword evidence="1" id="KW-1133">Transmembrane helix</keyword>
<sequence length="196" mass="22203">MFSIHIIFIGYPNIIVSLFQSHPFERSHSLLLLYRTTMFSRTGILVSCFFIATSGFNVRSSAKNTIQDAHEQLTKKIKCWEPIEENFAGNHFSGEHRLSERIYDLCSYMPDSKDSNKGYVNGVDTTGDDYTNVLNIFHTAGQGYAMLNVCLQEALQIGRSTQVAMRCMCKRDGCNLPKGLTTFLDYNKLPMPVTSF</sequence>
<feature type="transmembrane region" description="Helical" evidence="1">
    <location>
        <begin position="38"/>
        <end position="58"/>
    </location>
</feature>
<keyword evidence="1" id="KW-0812">Transmembrane</keyword>
<protein>
    <submittedName>
        <fullName evidence="2">Uncharacterized protein</fullName>
    </submittedName>
</protein>
<proteinExistence type="predicted"/>